<gene>
    <name evidence="2" type="ORF">GCM10009550_67470</name>
</gene>
<comment type="caution">
    <text evidence="2">The sequence shown here is derived from an EMBL/GenBank/DDBJ whole genome shotgun (WGS) entry which is preliminary data.</text>
</comment>
<organism evidence="2 3">
    <name type="scientific">Actinocorallia libanotica</name>
    <dbReference type="NCBI Taxonomy" id="46162"/>
    <lineage>
        <taxon>Bacteria</taxon>
        <taxon>Bacillati</taxon>
        <taxon>Actinomycetota</taxon>
        <taxon>Actinomycetes</taxon>
        <taxon>Streptosporangiales</taxon>
        <taxon>Thermomonosporaceae</taxon>
        <taxon>Actinocorallia</taxon>
    </lineage>
</organism>
<evidence type="ECO:0000256" key="1">
    <source>
        <dbReference type="SAM" id="MobiDB-lite"/>
    </source>
</evidence>
<protein>
    <submittedName>
        <fullName evidence="2">Uncharacterized protein</fullName>
    </submittedName>
</protein>
<name>A0ABN1RW90_9ACTN</name>
<keyword evidence="3" id="KW-1185">Reference proteome</keyword>
<dbReference type="EMBL" id="BAAAHH010000041">
    <property type="protein sequence ID" value="GAA0966024.1"/>
    <property type="molecule type" value="Genomic_DNA"/>
</dbReference>
<dbReference type="Proteomes" id="UP001500665">
    <property type="component" value="Unassembled WGS sequence"/>
</dbReference>
<evidence type="ECO:0000313" key="3">
    <source>
        <dbReference type="Proteomes" id="UP001500665"/>
    </source>
</evidence>
<sequence length="85" mass="8762">MAQKALWSQKDSTLGAGSSSVNGASWASGRAEATPPRTGSSPFSSMAGGMAEALSLRRHYPDRFMRSATHGVALSARPSARAPAV</sequence>
<feature type="region of interest" description="Disordered" evidence="1">
    <location>
        <begin position="1"/>
        <end position="47"/>
    </location>
</feature>
<evidence type="ECO:0000313" key="2">
    <source>
        <dbReference type="EMBL" id="GAA0966024.1"/>
    </source>
</evidence>
<proteinExistence type="predicted"/>
<feature type="compositionally biased region" description="Polar residues" evidence="1">
    <location>
        <begin position="9"/>
        <end position="25"/>
    </location>
</feature>
<reference evidence="2 3" key="1">
    <citation type="journal article" date="2019" name="Int. J. Syst. Evol. Microbiol.">
        <title>The Global Catalogue of Microorganisms (GCM) 10K type strain sequencing project: providing services to taxonomists for standard genome sequencing and annotation.</title>
        <authorList>
            <consortium name="The Broad Institute Genomics Platform"/>
            <consortium name="The Broad Institute Genome Sequencing Center for Infectious Disease"/>
            <person name="Wu L."/>
            <person name="Ma J."/>
        </authorList>
    </citation>
    <scope>NUCLEOTIDE SEQUENCE [LARGE SCALE GENOMIC DNA]</scope>
    <source>
        <strain evidence="2 3">JCM 10696</strain>
    </source>
</reference>
<accession>A0ABN1RW90</accession>